<sequence length="62" mass="7364">MLTEEEFLALAKAHYTQLQALQEKNTFYEHEQAFDQIWQELGQQVLEKTISQPGQDRRKKKA</sequence>
<organism evidence="1 2">
    <name type="scientific">Nibrella viscosa</name>
    <dbReference type="NCBI Taxonomy" id="1084524"/>
    <lineage>
        <taxon>Bacteria</taxon>
        <taxon>Pseudomonadati</taxon>
        <taxon>Bacteroidota</taxon>
        <taxon>Cytophagia</taxon>
        <taxon>Cytophagales</taxon>
        <taxon>Spirosomataceae</taxon>
        <taxon>Nibrella</taxon>
    </lineage>
</organism>
<evidence type="ECO:0000313" key="2">
    <source>
        <dbReference type="Proteomes" id="UP001500936"/>
    </source>
</evidence>
<dbReference type="Proteomes" id="UP001500936">
    <property type="component" value="Unassembled WGS sequence"/>
</dbReference>
<name>A0ABP8L338_9BACT</name>
<comment type="caution">
    <text evidence="1">The sequence shown here is derived from an EMBL/GenBank/DDBJ whole genome shotgun (WGS) entry which is preliminary data.</text>
</comment>
<keyword evidence="2" id="KW-1185">Reference proteome</keyword>
<dbReference type="EMBL" id="BAABHB010000036">
    <property type="protein sequence ID" value="GAA4421817.1"/>
    <property type="molecule type" value="Genomic_DNA"/>
</dbReference>
<evidence type="ECO:0000313" key="1">
    <source>
        <dbReference type="EMBL" id="GAA4421817.1"/>
    </source>
</evidence>
<proteinExistence type="predicted"/>
<dbReference type="RefSeq" id="WP_345271635.1">
    <property type="nucleotide sequence ID" value="NZ_BAABHB010000036.1"/>
</dbReference>
<accession>A0ABP8L338</accession>
<gene>
    <name evidence="1" type="ORF">GCM10023187_57740</name>
</gene>
<protein>
    <submittedName>
        <fullName evidence="1">Uncharacterized protein</fullName>
    </submittedName>
</protein>
<reference evidence="2" key="1">
    <citation type="journal article" date="2019" name="Int. J. Syst. Evol. Microbiol.">
        <title>The Global Catalogue of Microorganisms (GCM) 10K type strain sequencing project: providing services to taxonomists for standard genome sequencing and annotation.</title>
        <authorList>
            <consortium name="The Broad Institute Genomics Platform"/>
            <consortium name="The Broad Institute Genome Sequencing Center for Infectious Disease"/>
            <person name="Wu L."/>
            <person name="Ma J."/>
        </authorList>
    </citation>
    <scope>NUCLEOTIDE SEQUENCE [LARGE SCALE GENOMIC DNA]</scope>
    <source>
        <strain evidence="2">JCM 17925</strain>
    </source>
</reference>